<dbReference type="Pfam" id="PF08502">
    <property type="entry name" value="LeuA_dimer"/>
    <property type="match status" value="1"/>
</dbReference>
<protein>
    <recommendedName>
        <fullName evidence="1">2-isopropylmalate synthase</fullName>
        <ecNumber evidence="1">2.3.3.13</ecNumber>
    </recommendedName>
</protein>
<dbReference type="InterPro" id="IPR054692">
    <property type="entry name" value="LeuA-like_post-cat"/>
</dbReference>
<dbReference type="SUPFAM" id="SSF89000">
    <property type="entry name" value="post-HMGL domain-like"/>
    <property type="match status" value="1"/>
</dbReference>
<dbReference type="InterPro" id="IPR036230">
    <property type="entry name" value="LeuA_allosteric_dom_sf"/>
</dbReference>
<name>A0AAT9HLP4_9ACTN</name>
<reference evidence="6" key="2">
    <citation type="submission" date="2024-07" db="EMBL/GenBank/DDBJ databases">
        <title>Streptomyces haneummycinica sp. nov., a new antibiotic-producing actinobacterium isolated from marine sediment.</title>
        <authorList>
            <person name="Uemura M."/>
            <person name="Hamada M."/>
            <person name="Hirano S."/>
            <person name="Kobayashi K."/>
            <person name="Ohshiro T."/>
            <person name="Kobayashi T."/>
            <person name="Terahara T."/>
        </authorList>
    </citation>
    <scope>NUCLEOTIDE SEQUENCE</scope>
    <source>
        <strain evidence="6">KM77-8</strain>
    </source>
</reference>
<dbReference type="SUPFAM" id="SSF51569">
    <property type="entry name" value="Aldolase"/>
    <property type="match status" value="1"/>
</dbReference>
<evidence type="ECO:0000256" key="2">
    <source>
        <dbReference type="ARBA" id="ARBA00022605"/>
    </source>
</evidence>
<gene>
    <name evidence="6" type="ORF">SHKM778_46630</name>
</gene>
<dbReference type="Gene3D" id="3.30.160.270">
    <property type="match status" value="1"/>
</dbReference>
<dbReference type="InterPro" id="IPR000891">
    <property type="entry name" value="PYR_CT"/>
</dbReference>
<evidence type="ECO:0000313" key="6">
    <source>
        <dbReference type="EMBL" id="BFO18275.1"/>
    </source>
</evidence>
<accession>A0AAT9HLP4</accession>
<dbReference type="EC" id="2.3.3.13" evidence="1"/>
<keyword evidence="4" id="KW-0100">Branched-chain amino acid biosynthesis</keyword>
<dbReference type="PANTHER" id="PTHR46911">
    <property type="match status" value="1"/>
</dbReference>
<dbReference type="Gene3D" id="3.20.20.70">
    <property type="entry name" value="Aldolase class I"/>
    <property type="match status" value="1"/>
</dbReference>
<dbReference type="Pfam" id="PF22615">
    <property type="entry name" value="IPMS_D2"/>
    <property type="match status" value="1"/>
</dbReference>
<evidence type="ECO:0000256" key="4">
    <source>
        <dbReference type="ARBA" id="ARBA00023304"/>
    </source>
</evidence>
<organism evidence="6">
    <name type="scientific">Streptomyces haneummycinicus</name>
    <dbReference type="NCBI Taxonomy" id="3074435"/>
    <lineage>
        <taxon>Bacteria</taxon>
        <taxon>Bacillati</taxon>
        <taxon>Actinomycetota</taxon>
        <taxon>Actinomycetes</taxon>
        <taxon>Kitasatosporales</taxon>
        <taxon>Streptomycetaceae</taxon>
        <taxon>Streptomyces</taxon>
    </lineage>
</organism>
<dbReference type="EMBL" id="AP035768">
    <property type="protein sequence ID" value="BFO18275.1"/>
    <property type="molecule type" value="Genomic_DNA"/>
</dbReference>
<dbReference type="SUPFAM" id="SSF110921">
    <property type="entry name" value="2-isopropylmalate synthase LeuA, allosteric (dimerisation) domain"/>
    <property type="match status" value="1"/>
</dbReference>
<dbReference type="PANTHER" id="PTHR46911:SF1">
    <property type="entry name" value="2-ISOPROPYLMALATE SYNTHASE"/>
    <property type="match status" value="1"/>
</dbReference>
<dbReference type="GO" id="GO:0003852">
    <property type="term" value="F:2-isopropylmalate synthase activity"/>
    <property type="evidence" value="ECO:0007669"/>
    <property type="project" value="UniProtKB-EC"/>
</dbReference>
<reference evidence="6" key="1">
    <citation type="submission" date="2024-06" db="EMBL/GenBank/DDBJ databases">
        <authorList>
            <consortium name="consrtm"/>
            <person name="Uemura M."/>
            <person name="Terahara T."/>
        </authorList>
    </citation>
    <scope>NUCLEOTIDE SEQUENCE</scope>
    <source>
        <strain evidence="6">KM77-8</strain>
    </source>
</reference>
<dbReference type="AlphaFoldDB" id="A0AAT9HLP4"/>
<proteinExistence type="predicted"/>
<keyword evidence="2" id="KW-0028">Amino-acid biosynthesis</keyword>
<feature type="domain" description="2-isopropylmalate synthase LeuA allosteric (dimerisation)" evidence="5">
    <location>
        <begin position="164"/>
        <end position="295"/>
    </location>
</feature>
<sequence>MEGCLFGNGERTGNVDLVTLALNLYAQGVNPMVDFSDIGAVREVVEYCNRLPVHPRHPYGGDLVHTAFSGTHQDAIAKGMAHHAKQAAEQGLAAEEAPWAVPYLPIDPGDIGRTYEEVIRINSQSGKGGIAHLLHTHHGLDLPRSMRPDFSRVVQHVTDSTGQELSHKELWELFRTTYITPALDGTIALASWNATEPAPGEHRFTCTLRTGGQEHSCHGAGNGPLSALADALRTVGITVDILGYTEHSTGTGPGSPAVAYAECRVNGVTRWGAGWDTSVLTASVHAVMAAVNRCEQASS</sequence>
<dbReference type="InterPro" id="IPR013785">
    <property type="entry name" value="Aldolase_TIM"/>
</dbReference>
<dbReference type="Pfam" id="PF00682">
    <property type="entry name" value="HMGL-like"/>
    <property type="match status" value="1"/>
</dbReference>
<dbReference type="InterPro" id="IPR013709">
    <property type="entry name" value="2-isopropylmalate_synth_dimer"/>
</dbReference>
<dbReference type="SMART" id="SM00917">
    <property type="entry name" value="LeuA_dimer"/>
    <property type="match status" value="1"/>
</dbReference>
<keyword evidence="3" id="KW-0808">Transferase</keyword>
<dbReference type="GO" id="GO:0009098">
    <property type="term" value="P:L-leucine biosynthetic process"/>
    <property type="evidence" value="ECO:0007669"/>
    <property type="project" value="InterPro"/>
</dbReference>
<evidence type="ECO:0000256" key="1">
    <source>
        <dbReference type="ARBA" id="ARBA00012973"/>
    </source>
</evidence>
<evidence type="ECO:0000256" key="3">
    <source>
        <dbReference type="ARBA" id="ARBA00022679"/>
    </source>
</evidence>
<evidence type="ECO:0000259" key="5">
    <source>
        <dbReference type="SMART" id="SM00917"/>
    </source>
</evidence>